<name>A0A285N7E0_9AQUI</name>
<dbReference type="EMBL" id="OBEI01000001">
    <property type="protein sequence ID" value="SNZ03896.1"/>
    <property type="molecule type" value="Genomic_DNA"/>
</dbReference>
<keyword evidence="2" id="KW-1185">Reference proteome</keyword>
<organism evidence="1 2">
    <name type="scientific">Persephonella hydrogeniphila</name>
    <dbReference type="NCBI Taxonomy" id="198703"/>
    <lineage>
        <taxon>Bacteria</taxon>
        <taxon>Pseudomonadati</taxon>
        <taxon>Aquificota</taxon>
        <taxon>Aquificia</taxon>
        <taxon>Aquificales</taxon>
        <taxon>Hydrogenothermaceae</taxon>
        <taxon>Persephonella</taxon>
    </lineage>
</organism>
<gene>
    <name evidence="1" type="ORF">SAMN06265182_0500</name>
</gene>
<reference evidence="2" key="1">
    <citation type="submission" date="2017-09" db="EMBL/GenBank/DDBJ databases">
        <authorList>
            <person name="Varghese N."/>
            <person name="Submissions S."/>
        </authorList>
    </citation>
    <scope>NUCLEOTIDE SEQUENCE [LARGE SCALE GENOMIC DNA]</scope>
    <source>
        <strain evidence="2">DSM 15103</strain>
    </source>
</reference>
<dbReference type="AlphaFoldDB" id="A0A285N7E0"/>
<dbReference type="RefSeq" id="WP_096999678.1">
    <property type="nucleotide sequence ID" value="NZ_OBEI01000001.1"/>
</dbReference>
<dbReference type="Proteomes" id="UP000219036">
    <property type="component" value="Unassembled WGS sequence"/>
</dbReference>
<dbReference type="OrthoDB" id="11130at2"/>
<evidence type="ECO:0000313" key="1">
    <source>
        <dbReference type="EMBL" id="SNZ03896.1"/>
    </source>
</evidence>
<proteinExistence type="predicted"/>
<evidence type="ECO:0000313" key="2">
    <source>
        <dbReference type="Proteomes" id="UP000219036"/>
    </source>
</evidence>
<protein>
    <submittedName>
        <fullName evidence="1">Uncharacterized protein</fullName>
    </submittedName>
</protein>
<accession>A0A285N7E0</accession>
<sequence>MRKLIALFFFLFSFSYGDGLILTEGKYSTYIQEEEFMVAEGENIIGPISILPTAVVDAVDVHADNLSITGFIIDKADLDWRRNLVGKFITIEGEGRIIRGVVVEIKGKFIALNSKKGYIVTTLPEFPSRISSHLKWEELFSPQLTLKVNSQEARSQVFKVRYPIKGIKWNISYILTEIDGIKLLKGFITIENSTSVDFRKIDISFENGFKTLKDVTLPPHTTKKLLFIKKRINSKEETKNLPSGKVFIYRNGVFQGSISIKKLFR</sequence>